<protein>
    <submittedName>
        <fullName evidence="2">Uncharacterized protein</fullName>
    </submittedName>
</protein>
<evidence type="ECO:0000256" key="1">
    <source>
        <dbReference type="SAM" id="MobiDB-lite"/>
    </source>
</evidence>
<dbReference type="EMBL" id="CP045905">
    <property type="protein sequence ID" value="QQP37004.1"/>
    <property type="molecule type" value="Genomic_DNA"/>
</dbReference>
<gene>
    <name evidence="2" type="ORF">FKW44_022281</name>
</gene>
<evidence type="ECO:0000313" key="3">
    <source>
        <dbReference type="Proteomes" id="UP000595437"/>
    </source>
</evidence>
<name>A0A7T8GSH7_CALRO</name>
<dbReference type="AlphaFoldDB" id="A0A7T8GSH7"/>
<evidence type="ECO:0000313" key="2">
    <source>
        <dbReference type="EMBL" id="QQP37004.1"/>
    </source>
</evidence>
<dbReference type="Proteomes" id="UP000595437">
    <property type="component" value="Chromosome 16"/>
</dbReference>
<proteinExistence type="predicted"/>
<organism evidence="2 3">
    <name type="scientific">Caligus rogercresseyi</name>
    <name type="common">Sea louse</name>
    <dbReference type="NCBI Taxonomy" id="217165"/>
    <lineage>
        <taxon>Eukaryota</taxon>
        <taxon>Metazoa</taxon>
        <taxon>Ecdysozoa</taxon>
        <taxon>Arthropoda</taxon>
        <taxon>Crustacea</taxon>
        <taxon>Multicrustacea</taxon>
        <taxon>Hexanauplia</taxon>
        <taxon>Copepoda</taxon>
        <taxon>Siphonostomatoida</taxon>
        <taxon>Caligidae</taxon>
        <taxon>Caligus</taxon>
    </lineage>
</organism>
<feature type="non-terminal residue" evidence="2">
    <location>
        <position position="1"/>
    </location>
</feature>
<keyword evidence="3" id="KW-1185">Reference proteome</keyword>
<reference evidence="3" key="1">
    <citation type="submission" date="2021-01" db="EMBL/GenBank/DDBJ databases">
        <title>Caligus Genome Assembly.</title>
        <authorList>
            <person name="Gallardo-Escarate C."/>
        </authorList>
    </citation>
    <scope>NUCLEOTIDE SEQUENCE [LARGE SCALE GENOMIC DNA]</scope>
</reference>
<feature type="region of interest" description="Disordered" evidence="1">
    <location>
        <begin position="1"/>
        <end position="35"/>
    </location>
</feature>
<accession>A0A7T8GSH7</accession>
<sequence length="64" mass="7046">GQGHGSRTGNPCALITTGNPKKRKYNGSQREPSQEDIVIRSKKIAEDIKPPLLHSDAKMTKFIT</sequence>